<name>A0A9W6UB27_9STRA</name>
<dbReference type="Proteomes" id="UP001165083">
    <property type="component" value="Unassembled WGS sequence"/>
</dbReference>
<feature type="signal peptide" evidence="2">
    <location>
        <begin position="1"/>
        <end position="20"/>
    </location>
</feature>
<dbReference type="AlphaFoldDB" id="A0A9W6UB27"/>
<sequence length="96" mass="9747">MKFASPLALLVVALQGSTSTAQLNFVRSNDHRPLDFSTLTNPTLGPRTGSTTGAGASGTLPAVGGLGRRLRDGSGVVVVGRNGGGFQPVRGEEPTD</sequence>
<feature type="compositionally biased region" description="Low complexity" evidence="1">
    <location>
        <begin position="48"/>
        <end position="59"/>
    </location>
</feature>
<protein>
    <submittedName>
        <fullName evidence="3">Unnamed protein product</fullName>
    </submittedName>
</protein>
<comment type="caution">
    <text evidence="3">The sequence shown here is derived from an EMBL/GenBank/DDBJ whole genome shotgun (WGS) entry which is preliminary data.</text>
</comment>
<evidence type="ECO:0000313" key="3">
    <source>
        <dbReference type="EMBL" id="GMF28900.1"/>
    </source>
</evidence>
<dbReference type="OrthoDB" id="128988at2759"/>
<proteinExistence type="predicted"/>
<evidence type="ECO:0000256" key="1">
    <source>
        <dbReference type="SAM" id="MobiDB-lite"/>
    </source>
</evidence>
<feature type="chain" id="PRO_5040939592" evidence="2">
    <location>
        <begin position="21"/>
        <end position="96"/>
    </location>
</feature>
<accession>A0A9W6UB27</accession>
<keyword evidence="2" id="KW-0732">Signal</keyword>
<gene>
    <name evidence="3" type="ORF">Plil01_001221600</name>
</gene>
<dbReference type="EMBL" id="BSXW01000743">
    <property type="protein sequence ID" value="GMF28900.1"/>
    <property type="molecule type" value="Genomic_DNA"/>
</dbReference>
<reference evidence="3" key="1">
    <citation type="submission" date="2023-04" db="EMBL/GenBank/DDBJ databases">
        <title>Phytophthora lilii NBRC 32176.</title>
        <authorList>
            <person name="Ichikawa N."/>
            <person name="Sato H."/>
            <person name="Tonouchi N."/>
        </authorList>
    </citation>
    <scope>NUCLEOTIDE SEQUENCE</scope>
    <source>
        <strain evidence="3">NBRC 32176</strain>
    </source>
</reference>
<evidence type="ECO:0000256" key="2">
    <source>
        <dbReference type="SAM" id="SignalP"/>
    </source>
</evidence>
<organism evidence="3 4">
    <name type="scientific">Phytophthora lilii</name>
    <dbReference type="NCBI Taxonomy" id="2077276"/>
    <lineage>
        <taxon>Eukaryota</taxon>
        <taxon>Sar</taxon>
        <taxon>Stramenopiles</taxon>
        <taxon>Oomycota</taxon>
        <taxon>Peronosporomycetes</taxon>
        <taxon>Peronosporales</taxon>
        <taxon>Peronosporaceae</taxon>
        <taxon>Phytophthora</taxon>
    </lineage>
</organism>
<keyword evidence="4" id="KW-1185">Reference proteome</keyword>
<evidence type="ECO:0000313" key="4">
    <source>
        <dbReference type="Proteomes" id="UP001165083"/>
    </source>
</evidence>
<feature type="region of interest" description="Disordered" evidence="1">
    <location>
        <begin position="31"/>
        <end position="66"/>
    </location>
</feature>